<feature type="chain" id="PRO_5043482843" evidence="1">
    <location>
        <begin position="33"/>
        <end position="282"/>
    </location>
</feature>
<name>A0AAV0QJG7_9ROSI</name>
<dbReference type="PANTHER" id="PTHR33355">
    <property type="entry name" value="WALL-ASSOCIATED RECEPTOR KINASE CARBOXY-TERMINAL PROTEIN-RELATED"/>
    <property type="match status" value="1"/>
</dbReference>
<dbReference type="EMBL" id="CAMGYJ010000009">
    <property type="protein sequence ID" value="CAI0544473.1"/>
    <property type="molecule type" value="Genomic_DNA"/>
</dbReference>
<dbReference type="PANTHER" id="PTHR33355:SF11">
    <property type="entry name" value="WALL-ASSOCIATED RECEPTOR KINASE GALACTURONAN-BINDING DOMAIN-CONTAINING PROTEIN"/>
    <property type="match status" value="1"/>
</dbReference>
<keyword evidence="1" id="KW-0732">Signal</keyword>
<accession>A0AAV0QJG7</accession>
<dbReference type="AlphaFoldDB" id="A0AAV0QJG7"/>
<keyword evidence="3" id="KW-1185">Reference proteome</keyword>
<proteinExistence type="predicted"/>
<dbReference type="Proteomes" id="UP001154282">
    <property type="component" value="Unassembled WGS sequence"/>
</dbReference>
<evidence type="ECO:0000313" key="3">
    <source>
        <dbReference type="Proteomes" id="UP001154282"/>
    </source>
</evidence>
<comment type="caution">
    <text evidence="2">The sequence shown here is derived from an EMBL/GenBank/DDBJ whole genome shotgun (WGS) entry which is preliminary data.</text>
</comment>
<gene>
    <name evidence="2" type="ORF">LITE_LOCUS43198</name>
</gene>
<reference evidence="2" key="1">
    <citation type="submission" date="2022-08" db="EMBL/GenBank/DDBJ databases">
        <authorList>
            <person name="Gutierrez-Valencia J."/>
        </authorList>
    </citation>
    <scope>NUCLEOTIDE SEQUENCE</scope>
</reference>
<evidence type="ECO:0000313" key="2">
    <source>
        <dbReference type="EMBL" id="CAI0544473.1"/>
    </source>
</evidence>
<evidence type="ECO:0000256" key="1">
    <source>
        <dbReference type="SAM" id="SignalP"/>
    </source>
</evidence>
<sequence length="282" mass="30511">MHSSRNHQMNKLLLHLILPLSFISLIFQSTSTFCGKTQIPTPLLHSNSTLPLSRILHCSESQKLYFRTTLGLFPISSIDSHTKTLTIQHPSSSSSSSCPSTKHYTSPSLLSAGFPAPPQPNSILLFNCSNSSSDNYSSLIQSCSTQSKSKAACFSSERDEGLSGSCLMVSDLGKVEEMGFHPENLSCSHYQPIHRRSLGGGGGDHEVELGTRVSFDIPDHVPNPCEECEKKGDCGAGLKCLCHPQLCRDKVVAGAGIATTADRNVIFLLFSFVVMCNFLIGS</sequence>
<protein>
    <submittedName>
        <fullName evidence="2">Uncharacterized protein</fullName>
    </submittedName>
</protein>
<organism evidence="2 3">
    <name type="scientific">Linum tenue</name>
    <dbReference type="NCBI Taxonomy" id="586396"/>
    <lineage>
        <taxon>Eukaryota</taxon>
        <taxon>Viridiplantae</taxon>
        <taxon>Streptophyta</taxon>
        <taxon>Embryophyta</taxon>
        <taxon>Tracheophyta</taxon>
        <taxon>Spermatophyta</taxon>
        <taxon>Magnoliopsida</taxon>
        <taxon>eudicotyledons</taxon>
        <taxon>Gunneridae</taxon>
        <taxon>Pentapetalae</taxon>
        <taxon>rosids</taxon>
        <taxon>fabids</taxon>
        <taxon>Malpighiales</taxon>
        <taxon>Linaceae</taxon>
        <taxon>Linum</taxon>
    </lineage>
</organism>
<feature type="signal peptide" evidence="1">
    <location>
        <begin position="1"/>
        <end position="32"/>
    </location>
</feature>